<dbReference type="KEGG" id="sli:Slin_6467"/>
<dbReference type="SMART" id="SM00028">
    <property type="entry name" value="TPR"/>
    <property type="match status" value="4"/>
</dbReference>
<keyword evidence="5" id="KW-1185">Reference proteome</keyword>
<gene>
    <name evidence="4" type="ordered locus">Slin_6467</name>
</gene>
<accession>D2QUE2</accession>
<feature type="chain" id="PRO_5003034265" evidence="2">
    <location>
        <begin position="24"/>
        <end position="511"/>
    </location>
</feature>
<dbReference type="PANTHER" id="PTHR22576:SF37">
    <property type="entry name" value="MUCOSA-ASSOCIATED LYMPHOID TISSUE LYMPHOMA TRANSLOCATION PROTEIN 1"/>
    <property type="match status" value="1"/>
</dbReference>
<dbReference type="eggNOG" id="COG0457">
    <property type="taxonomic scope" value="Bacteria"/>
</dbReference>
<evidence type="ECO:0000256" key="2">
    <source>
        <dbReference type="SAM" id="SignalP"/>
    </source>
</evidence>
<evidence type="ECO:0000259" key="3">
    <source>
        <dbReference type="PROSITE" id="PS50208"/>
    </source>
</evidence>
<protein>
    <submittedName>
        <fullName evidence="4">Peptidase C14 caspase catalytic subunit p20</fullName>
    </submittedName>
</protein>
<evidence type="ECO:0000313" key="5">
    <source>
        <dbReference type="Proteomes" id="UP000002028"/>
    </source>
</evidence>
<dbReference type="GO" id="GO:0006508">
    <property type="term" value="P:proteolysis"/>
    <property type="evidence" value="ECO:0007669"/>
    <property type="project" value="InterPro"/>
</dbReference>
<proteinExistence type="predicted"/>
<dbReference type="Pfam" id="PF13432">
    <property type="entry name" value="TPR_16"/>
    <property type="match status" value="1"/>
</dbReference>
<dbReference type="GO" id="GO:0004197">
    <property type="term" value="F:cysteine-type endopeptidase activity"/>
    <property type="evidence" value="ECO:0007669"/>
    <property type="project" value="InterPro"/>
</dbReference>
<organism evidence="4 5">
    <name type="scientific">Spirosoma linguale (strain ATCC 33905 / DSM 74 / LMG 10896 / Claus 1)</name>
    <dbReference type="NCBI Taxonomy" id="504472"/>
    <lineage>
        <taxon>Bacteria</taxon>
        <taxon>Pseudomonadati</taxon>
        <taxon>Bacteroidota</taxon>
        <taxon>Cytophagia</taxon>
        <taxon>Cytophagales</taxon>
        <taxon>Cytophagaceae</taxon>
        <taxon>Spirosoma</taxon>
    </lineage>
</organism>
<dbReference type="Pfam" id="PF00656">
    <property type="entry name" value="Peptidase_C14"/>
    <property type="match status" value="1"/>
</dbReference>
<dbReference type="EMBL" id="CP001769">
    <property type="protein sequence ID" value="ADB42424.1"/>
    <property type="molecule type" value="Genomic_DNA"/>
</dbReference>
<dbReference type="SUPFAM" id="SSF48452">
    <property type="entry name" value="TPR-like"/>
    <property type="match status" value="1"/>
</dbReference>
<keyword evidence="1" id="KW-0802">TPR repeat</keyword>
<keyword evidence="2" id="KW-0732">Signal</keyword>
<dbReference type="SUPFAM" id="SSF52129">
    <property type="entry name" value="Caspase-like"/>
    <property type="match status" value="1"/>
</dbReference>
<dbReference type="InterPro" id="IPR001309">
    <property type="entry name" value="Pept_C14_p20"/>
</dbReference>
<dbReference type="Proteomes" id="UP000002028">
    <property type="component" value="Chromosome"/>
</dbReference>
<dbReference type="Pfam" id="PF13414">
    <property type="entry name" value="TPR_11"/>
    <property type="match status" value="1"/>
</dbReference>
<dbReference type="InterPro" id="IPR011600">
    <property type="entry name" value="Pept_C14_caspase"/>
</dbReference>
<dbReference type="InterPro" id="IPR029030">
    <property type="entry name" value="Caspase-like_dom_sf"/>
</dbReference>
<feature type="domain" description="Caspase family p20" evidence="3">
    <location>
        <begin position="262"/>
        <end position="393"/>
    </location>
</feature>
<dbReference type="PANTHER" id="PTHR22576">
    <property type="entry name" value="MUCOSA ASSOCIATED LYMPHOID TISSUE LYMPHOMA TRANSLOCATION PROTEIN 1/PARACASPASE"/>
    <property type="match status" value="1"/>
</dbReference>
<reference evidence="4 5" key="1">
    <citation type="journal article" date="2010" name="Stand. Genomic Sci.">
        <title>Complete genome sequence of Spirosoma linguale type strain (1).</title>
        <authorList>
            <person name="Lail K."/>
            <person name="Sikorski J."/>
            <person name="Saunders E."/>
            <person name="Lapidus A."/>
            <person name="Glavina Del Rio T."/>
            <person name="Copeland A."/>
            <person name="Tice H."/>
            <person name="Cheng J.-F."/>
            <person name="Lucas S."/>
            <person name="Nolan M."/>
            <person name="Bruce D."/>
            <person name="Goodwin L."/>
            <person name="Pitluck S."/>
            <person name="Ivanova N."/>
            <person name="Mavromatis K."/>
            <person name="Ovchinnikova G."/>
            <person name="Pati A."/>
            <person name="Chen A."/>
            <person name="Palaniappan K."/>
            <person name="Land M."/>
            <person name="Hauser L."/>
            <person name="Chang Y.-J."/>
            <person name="Jeffries C.D."/>
            <person name="Chain P."/>
            <person name="Brettin T."/>
            <person name="Detter J.C."/>
            <person name="Schuetze A."/>
            <person name="Rohde M."/>
            <person name="Tindall B.J."/>
            <person name="Goeker M."/>
            <person name="Bristow J."/>
            <person name="Eisen J.A."/>
            <person name="Markowitz V."/>
            <person name="Hugenholtz P."/>
            <person name="Kyrpides N.C."/>
            <person name="Klenk H.-P."/>
            <person name="Chen F."/>
        </authorList>
    </citation>
    <scope>NUCLEOTIDE SEQUENCE [LARGE SCALE GENOMIC DNA]</scope>
    <source>
        <strain evidence="5">ATCC 33905 / DSM 74 / LMG 10896 / Claus 1</strain>
    </source>
</reference>
<dbReference type="eggNOG" id="COG4249">
    <property type="taxonomic scope" value="Bacteria"/>
</dbReference>
<dbReference type="PROSITE" id="PS50005">
    <property type="entry name" value="TPR"/>
    <property type="match status" value="2"/>
</dbReference>
<dbReference type="AlphaFoldDB" id="D2QUE2"/>
<name>D2QUE2_SPILD</name>
<feature type="repeat" description="TPR" evidence="1">
    <location>
        <begin position="96"/>
        <end position="129"/>
    </location>
</feature>
<dbReference type="InterPro" id="IPR019734">
    <property type="entry name" value="TPR_rpt"/>
</dbReference>
<dbReference type="HOGENOM" id="CLU_010615_0_0_10"/>
<dbReference type="InterPro" id="IPR052039">
    <property type="entry name" value="Caspase-related_regulators"/>
</dbReference>
<dbReference type="PROSITE" id="PS50208">
    <property type="entry name" value="CASPASE_P20"/>
    <property type="match status" value="1"/>
</dbReference>
<dbReference type="Gene3D" id="3.40.50.1460">
    <property type="match status" value="1"/>
</dbReference>
<dbReference type="Gene3D" id="1.25.40.10">
    <property type="entry name" value="Tetratricopeptide repeat domain"/>
    <property type="match status" value="3"/>
</dbReference>
<evidence type="ECO:0000256" key="1">
    <source>
        <dbReference type="PROSITE-ProRule" id="PRU00339"/>
    </source>
</evidence>
<feature type="repeat" description="TPR" evidence="1">
    <location>
        <begin position="199"/>
        <end position="232"/>
    </location>
</feature>
<feature type="signal peptide" evidence="2">
    <location>
        <begin position="1"/>
        <end position="23"/>
    </location>
</feature>
<dbReference type="STRING" id="504472.Slin_6467"/>
<dbReference type="RefSeq" id="WP_012930908.1">
    <property type="nucleotide sequence ID" value="NC_013730.1"/>
</dbReference>
<evidence type="ECO:0000313" key="4">
    <source>
        <dbReference type="EMBL" id="ADB42424.1"/>
    </source>
</evidence>
<sequence length="511" mass="57624">MNAFLNGLLASFFVLICVATGLAQPENTAQKLMDQAYREQDLRKAIGLYSDVIQIKPNADIAYFGRAMVRSQPTIEEFSEALSDIIRAIQLNNSVAKYFAQRAYIYVQLSDYEQAIQDYQQAIRLAPSKADYYSGLSYCQTKLGRFAEGEKTAQQCIDLDPASPYGYRNRGRARLRKNQTDLAIADFQASLQRKHGQPYRVYSDLGEAYEQKQQPQQALAYYRQSLGLKADYSEALVGRYRLEQKQQPAPAPALTTAPTFTGHRVALVIGNSNYRYVSSLGGQPVNDARDMQKRLQEIGFEAWLATDADYDSTYRALQFFYGKAKGADVALIFYAGHGMQHYGENYLLPVNIQFDTTRLLTKQSVSVTSMIDGLQTRQPRYCIIILDACRDDPAGQQQAFRKPAPKDTTRSLATTLRPLPTNDIRGFRPIYVENKIKNCYIALATAPGATARNGPQQHGFYTAALLNHLKRGRRLDDVFRDVRNDVIIQTQKSGALQQPEYIDRTIDLLVL</sequence>
<dbReference type="InterPro" id="IPR011990">
    <property type="entry name" value="TPR-like_helical_dom_sf"/>
</dbReference>
<dbReference type="PROSITE" id="PS50293">
    <property type="entry name" value="TPR_REGION"/>
    <property type="match status" value="1"/>
</dbReference>